<gene>
    <name evidence="1" type="ordered locus">CHU_2363</name>
</gene>
<evidence type="ECO:0000313" key="1">
    <source>
        <dbReference type="EMBL" id="ABG59621.1"/>
    </source>
</evidence>
<sequence>MSETYKLLIEQKGINHVNIFKSAGDAYVNDWNIPLKGDDEPIVFSEFYTENQFIVMNWDGWIRIYDADKKELLLDHKLNAEVDAKAVLSIDRSILYVAFSADSGQKLLQLSLDSFQLKTTALPDIFSRSLQIRKDGCLLFYKHDWSYINDQKVYKHFYSVLNMETKTMNQYELPYAPQFSFDEFTPVLDTVKNIGILPAYDDVTYKGTASGEIRFEFRIFLFNLTNFEPLHVLPVRDFPAYQLACSAYECEEMAELFLSSIRNKAYINALRTYYENLTSIYVTPDAIWLCWRGGILRKINSEFILSPLLVTANRAENSEEGMFNHTYFHAHVYHVNRSSIILAEDINFYKTSMPDIAYSDIEKPIPLTFEKTSLEEIFNLKYSAEQKSEIENQDYILIEVIDLSTKQGIEEALLQMNVLVSDLKALGVGSLLLFLLKDSNGKTVNEPAFFAEAVHHNPELVEAIIKHFIAYPKAKYLYRNAEETALCHAVHELAKKGDLYLTTILQYLDTIDMDHDVFNKEYVFPVLEELYTNTVLIKKMKVVSKDLTEWYKYYCEA</sequence>
<accession>A0A6N4STB5</accession>
<dbReference type="RefSeq" id="WP_011585735.1">
    <property type="nucleotide sequence ID" value="NC_008255.1"/>
</dbReference>
<organism evidence="1 2">
    <name type="scientific">Cytophaga hutchinsonii (strain ATCC 33406 / DSM 1761 / CIP 103989 / NBRC 15051 / NCIMB 9469 / D465)</name>
    <dbReference type="NCBI Taxonomy" id="269798"/>
    <lineage>
        <taxon>Bacteria</taxon>
        <taxon>Pseudomonadati</taxon>
        <taxon>Bacteroidota</taxon>
        <taxon>Cytophagia</taxon>
        <taxon>Cytophagales</taxon>
        <taxon>Cytophagaceae</taxon>
        <taxon>Cytophaga</taxon>
    </lineage>
</organism>
<name>A0A6N4STB5_CYTH3</name>
<dbReference type="AlphaFoldDB" id="A0A6N4STB5"/>
<evidence type="ECO:0000313" key="2">
    <source>
        <dbReference type="Proteomes" id="UP000001822"/>
    </source>
</evidence>
<proteinExistence type="predicted"/>
<dbReference type="KEGG" id="chu:CHU_2363"/>
<reference evidence="1 2" key="1">
    <citation type="journal article" date="2007" name="Appl. Environ. Microbiol.">
        <title>Genome sequence of the cellulolytic gliding bacterium Cytophaga hutchinsonii.</title>
        <authorList>
            <person name="Xie G."/>
            <person name="Bruce D.C."/>
            <person name="Challacombe J.F."/>
            <person name="Chertkov O."/>
            <person name="Detter J.C."/>
            <person name="Gilna P."/>
            <person name="Han C.S."/>
            <person name="Lucas S."/>
            <person name="Misra M."/>
            <person name="Myers G.L."/>
            <person name="Richardson P."/>
            <person name="Tapia R."/>
            <person name="Thayer N."/>
            <person name="Thompson L.S."/>
            <person name="Brettin T.S."/>
            <person name="Henrissat B."/>
            <person name="Wilson D.B."/>
            <person name="McBride M.J."/>
        </authorList>
    </citation>
    <scope>NUCLEOTIDE SEQUENCE [LARGE SCALE GENOMIC DNA]</scope>
    <source>
        <strain evidence="2">ATCC 33406 / DSM 1761 / CIP 103989 / NBRC 15051 / NCIMB 9469 / D465</strain>
    </source>
</reference>
<dbReference type="EMBL" id="CP000383">
    <property type="protein sequence ID" value="ABG59621.1"/>
    <property type="molecule type" value="Genomic_DNA"/>
</dbReference>
<protein>
    <submittedName>
        <fullName evidence="1">Uncharacterized protein</fullName>
    </submittedName>
</protein>
<dbReference type="OrthoDB" id="1313931at2"/>
<dbReference type="SUPFAM" id="SSF69322">
    <property type="entry name" value="Tricorn protease domain 2"/>
    <property type="match status" value="1"/>
</dbReference>
<keyword evidence="2" id="KW-1185">Reference proteome</keyword>
<dbReference type="Proteomes" id="UP000001822">
    <property type="component" value="Chromosome"/>
</dbReference>